<protein>
    <submittedName>
        <fullName evidence="1">Uncharacterized protein</fullName>
    </submittedName>
</protein>
<organism evidence="1 2">
    <name type="scientific">Sphaeramia orbicularis</name>
    <name type="common">orbiculate cardinalfish</name>
    <dbReference type="NCBI Taxonomy" id="375764"/>
    <lineage>
        <taxon>Eukaryota</taxon>
        <taxon>Metazoa</taxon>
        <taxon>Chordata</taxon>
        <taxon>Craniata</taxon>
        <taxon>Vertebrata</taxon>
        <taxon>Euteleostomi</taxon>
        <taxon>Actinopterygii</taxon>
        <taxon>Neopterygii</taxon>
        <taxon>Teleostei</taxon>
        <taxon>Neoteleostei</taxon>
        <taxon>Acanthomorphata</taxon>
        <taxon>Gobiaria</taxon>
        <taxon>Kurtiformes</taxon>
        <taxon>Apogonoidei</taxon>
        <taxon>Apogonidae</taxon>
        <taxon>Apogoninae</taxon>
        <taxon>Sphaeramia</taxon>
    </lineage>
</organism>
<accession>A0A673A6L9</accession>
<proteinExistence type="predicted"/>
<dbReference type="AlphaFoldDB" id="A0A673A6L9"/>
<dbReference type="InParanoid" id="A0A673A6L9"/>
<keyword evidence="2" id="KW-1185">Reference proteome</keyword>
<evidence type="ECO:0000313" key="2">
    <source>
        <dbReference type="Proteomes" id="UP000472271"/>
    </source>
</evidence>
<reference evidence="1" key="1">
    <citation type="submission" date="2019-06" db="EMBL/GenBank/DDBJ databases">
        <authorList>
            <consortium name="Wellcome Sanger Institute Data Sharing"/>
        </authorList>
    </citation>
    <scope>NUCLEOTIDE SEQUENCE [LARGE SCALE GENOMIC DNA]</scope>
</reference>
<reference evidence="1" key="2">
    <citation type="submission" date="2025-08" db="UniProtKB">
        <authorList>
            <consortium name="Ensembl"/>
        </authorList>
    </citation>
    <scope>IDENTIFICATION</scope>
</reference>
<sequence length="106" mass="12617">MYNHRIKLYGYTKDLIKTTTEMPSLLCLMSATLSGTRATMPSRDFVRQIWQPRRDLIEKSTREKRFKSKDRRNNDIYSFTFSCVKALIQNTHCGQKYWDMSWSCSC</sequence>
<dbReference type="Ensembl" id="ENSSORT00005025001.1">
    <property type="protein sequence ID" value="ENSSORP00005024288.1"/>
    <property type="gene ID" value="ENSSORG00005011695.1"/>
</dbReference>
<name>A0A673A6L9_9TELE</name>
<evidence type="ECO:0000313" key="1">
    <source>
        <dbReference type="Ensembl" id="ENSSORP00005024288.1"/>
    </source>
</evidence>
<reference evidence="1" key="3">
    <citation type="submission" date="2025-09" db="UniProtKB">
        <authorList>
            <consortium name="Ensembl"/>
        </authorList>
    </citation>
    <scope>IDENTIFICATION</scope>
</reference>
<dbReference type="Proteomes" id="UP000472271">
    <property type="component" value="Chromosome 2"/>
</dbReference>